<name>A0AAD8EBI8_DIPPU</name>
<dbReference type="InterPro" id="IPR023561">
    <property type="entry name" value="Carbonic_anhydrase_a-class"/>
</dbReference>
<dbReference type="PANTHER" id="PTHR18952:SF141">
    <property type="entry name" value="CARBONIC ANHYDRASE"/>
    <property type="match status" value="1"/>
</dbReference>
<dbReference type="Proteomes" id="UP001233999">
    <property type="component" value="Unassembled WGS sequence"/>
</dbReference>
<evidence type="ECO:0000256" key="6">
    <source>
        <dbReference type="ARBA" id="ARBA00023239"/>
    </source>
</evidence>
<evidence type="ECO:0000256" key="3">
    <source>
        <dbReference type="ARBA" id="ARBA00012925"/>
    </source>
</evidence>
<dbReference type="EMBL" id="JASPKZ010007486">
    <property type="protein sequence ID" value="KAJ9583991.1"/>
    <property type="molecule type" value="Genomic_DNA"/>
</dbReference>
<sequence>MFHSKKILAELAKCRERNRKWTLFSSWNISRGVIHVIGYGSKRWLSDVTRWLNKEHFRNIEASNRIWRSTSNACTVCGDMTDPWLSPISIEKGAAKPMENCLPLLYHNYWHSEGFALLLNNGKTVEIRMKRRRYQPVLCGGPLPEPYRLDQLHFHWGPSNHQGSEHLVNGKRYAMEVQLIHCAEKYKSLDKACDYRKGIAVVAILLQASADVPLFEFEHVVSKLPLIKSPYMTASLNAEKAISWLRCRALNSGYYTYGGTLTYPLGGRDVIWIVYPDPIPVTPSQVAAFRNVLSPERTPITDNCMKLRNGKVEVKFCLPRGNVSTLPR</sequence>
<evidence type="ECO:0000259" key="8">
    <source>
        <dbReference type="PROSITE" id="PS51144"/>
    </source>
</evidence>
<evidence type="ECO:0000256" key="5">
    <source>
        <dbReference type="ARBA" id="ARBA00022833"/>
    </source>
</evidence>
<evidence type="ECO:0000256" key="2">
    <source>
        <dbReference type="ARBA" id="ARBA00010718"/>
    </source>
</evidence>
<accession>A0AAD8EBI8</accession>
<dbReference type="GO" id="GO:0008270">
    <property type="term" value="F:zinc ion binding"/>
    <property type="evidence" value="ECO:0007669"/>
    <property type="project" value="InterPro"/>
</dbReference>
<dbReference type="GO" id="GO:0004089">
    <property type="term" value="F:carbonate dehydratase activity"/>
    <property type="evidence" value="ECO:0007669"/>
    <property type="project" value="UniProtKB-EC"/>
</dbReference>
<feature type="domain" description="Alpha-carbonic anhydrase" evidence="8">
    <location>
        <begin position="49"/>
        <end position="316"/>
    </location>
</feature>
<organism evidence="9 10">
    <name type="scientific">Diploptera punctata</name>
    <name type="common">Pacific beetle cockroach</name>
    <dbReference type="NCBI Taxonomy" id="6984"/>
    <lineage>
        <taxon>Eukaryota</taxon>
        <taxon>Metazoa</taxon>
        <taxon>Ecdysozoa</taxon>
        <taxon>Arthropoda</taxon>
        <taxon>Hexapoda</taxon>
        <taxon>Insecta</taxon>
        <taxon>Pterygota</taxon>
        <taxon>Neoptera</taxon>
        <taxon>Polyneoptera</taxon>
        <taxon>Dictyoptera</taxon>
        <taxon>Blattodea</taxon>
        <taxon>Blaberoidea</taxon>
        <taxon>Blaberidae</taxon>
        <taxon>Diplopterinae</taxon>
        <taxon>Diploptera</taxon>
    </lineage>
</organism>
<keyword evidence="5" id="KW-0862">Zinc</keyword>
<proteinExistence type="inferred from homology"/>
<dbReference type="PROSITE" id="PS51144">
    <property type="entry name" value="ALPHA_CA_2"/>
    <property type="match status" value="1"/>
</dbReference>
<comment type="similarity">
    <text evidence="2">Belongs to the alpha-carbonic anhydrase family.</text>
</comment>
<dbReference type="GO" id="GO:0005737">
    <property type="term" value="C:cytoplasm"/>
    <property type="evidence" value="ECO:0007669"/>
    <property type="project" value="TreeGrafter"/>
</dbReference>
<dbReference type="PANTHER" id="PTHR18952">
    <property type="entry name" value="CARBONIC ANHYDRASE"/>
    <property type="match status" value="1"/>
</dbReference>
<evidence type="ECO:0000256" key="7">
    <source>
        <dbReference type="ARBA" id="ARBA00048348"/>
    </source>
</evidence>
<dbReference type="Pfam" id="PF00194">
    <property type="entry name" value="Carb_anhydrase"/>
    <property type="match status" value="1"/>
</dbReference>
<keyword evidence="10" id="KW-1185">Reference proteome</keyword>
<evidence type="ECO:0000313" key="9">
    <source>
        <dbReference type="EMBL" id="KAJ9583991.1"/>
    </source>
</evidence>
<dbReference type="SMART" id="SM01057">
    <property type="entry name" value="Carb_anhydrase"/>
    <property type="match status" value="1"/>
</dbReference>
<comment type="catalytic activity">
    <reaction evidence="7">
        <text>hydrogencarbonate + H(+) = CO2 + H2O</text>
        <dbReference type="Rhea" id="RHEA:10748"/>
        <dbReference type="ChEBI" id="CHEBI:15377"/>
        <dbReference type="ChEBI" id="CHEBI:15378"/>
        <dbReference type="ChEBI" id="CHEBI:16526"/>
        <dbReference type="ChEBI" id="CHEBI:17544"/>
        <dbReference type="EC" id="4.2.1.1"/>
    </reaction>
</comment>
<dbReference type="EC" id="4.2.1.1" evidence="3"/>
<keyword evidence="6" id="KW-0456">Lyase</keyword>
<reference evidence="9" key="1">
    <citation type="journal article" date="2023" name="IScience">
        <title>Live-bearing cockroach genome reveals convergent evolutionary mechanisms linked to viviparity in insects and beyond.</title>
        <authorList>
            <person name="Fouks B."/>
            <person name="Harrison M.C."/>
            <person name="Mikhailova A.A."/>
            <person name="Marchal E."/>
            <person name="English S."/>
            <person name="Carruthers M."/>
            <person name="Jennings E.C."/>
            <person name="Chiamaka E.L."/>
            <person name="Frigard R.A."/>
            <person name="Pippel M."/>
            <person name="Attardo G.M."/>
            <person name="Benoit J.B."/>
            <person name="Bornberg-Bauer E."/>
            <person name="Tobe S.S."/>
        </authorList>
    </citation>
    <scope>NUCLEOTIDE SEQUENCE</scope>
    <source>
        <strain evidence="9">Stay&amp;Tobe</strain>
    </source>
</reference>
<dbReference type="CDD" id="cd00326">
    <property type="entry name" value="alpha_CA"/>
    <property type="match status" value="1"/>
</dbReference>
<dbReference type="InterPro" id="IPR001148">
    <property type="entry name" value="CA_dom"/>
</dbReference>
<evidence type="ECO:0000256" key="4">
    <source>
        <dbReference type="ARBA" id="ARBA00022723"/>
    </source>
</evidence>
<dbReference type="InterPro" id="IPR036398">
    <property type="entry name" value="CA_dom_sf"/>
</dbReference>
<dbReference type="SUPFAM" id="SSF51069">
    <property type="entry name" value="Carbonic anhydrase"/>
    <property type="match status" value="1"/>
</dbReference>
<dbReference type="AlphaFoldDB" id="A0AAD8EBI8"/>
<gene>
    <name evidence="9" type="ORF">L9F63_021661</name>
</gene>
<comment type="caution">
    <text evidence="9">The sequence shown here is derived from an EMBL/GenBank/DDBJ whole genome shotgun (WGS) entry which is preliminary data.</text>
</comment>
<protein>
    <recommendedName>
        <fullName evidence="3">carbonic anhydrase</fullName>
        <ecNumber evidence="3">4.2.1.1</ecNumber>
    </recommendedName>
</protein>
<evidence type="ECO:0000256" key="1">
    <source>
        <dbReference type="ARBA" id="ARBA00001947"/>
    </source>
</evidence>
<reference evidence="9" key="2">
    <citation type="submission" date="2023-05" db="EMBL/GenBank/DDBJ databases">
        <authorList>
            <person name="Fouks B."/>
        </authorList>
    </citation>
    <scope>NUCLEOTIDE SEQUENCE</scope>
    <source>
        <strain evidence="9">Stay&amp;Tobe</strain>
        <tissue evidence="9">Testes</tissue>
    </source>
</reference>
<dbReference type="Gene3D" id="3.10.200.10">
    <property type="entry name" value="Alpha carbonic anhydrase"/>
    <property type="match status" value="1"/>
</dbReference>
<comment type="cofactor">
    <cofactor evidence="1">
        <name>Zn(2+)</name>
        <dbReference type="ChEBI" id="CHEBI:29105"/>
    </cofactor>
</comment>
<keyword evidence="4" id="KW-0479">Metal-binding</keyword>
<evidence type="ECO:0000313" key="10">
    <source>
        <dbReference type="Proteomes" id="UP001233999"/>
    </source>
</evidence>